<dbReference type="CDD" id="cd06423">
    <property type="entry name" value="CESA_like"/>
    <property type="match status" value="1"/>
</dbReference>
<evidence type="ECO:0000256" key="2">
    <source>
        <dbReference type="ARBA" id="ARBA00022676"/>
    </source>
</evidence>
<keyword evidence="2" id="KW-0328">Glycosyltransferase</keyword>
<sequence>MATERRTPRTHWALLAVTLLVLLGGILLDTLVLQGIDGGARITKDAAANVPASVSSGGPLLGRDEHGLASRRVPDHTIALTFDDGPDPVWTPAVLDVLRRNEVHATFFVTGAAVSRNPSVAKQIVDAGHEIGLHTFTHTDLSQAGPLRTRLELDQTRLVVAGATDRSSRLVRPPYSARPEDLDDADFRAVNGLIDSGYVAALSDLDSKDWMRPGVDAIVKAATPQDNRGAVVLMHDSGGDRAQTVAALEKLIPSLRQRGWHFSTLGGVLPSAAPTYASWGERTQGSAILLTTSAAHALNSIMGWLVIVCTLLALVRAVLLLGCAMVHSRRKKLSRRDDQPYRRPVTVLVPAYNEEAGIEATLRSILASTTPVRVIVIDDGSTDGTADVVRRLRLPDVRLIRQDNAGKAAALNTGLGYCQTELVVMVDGDTVLEPDTVSELVRPFTDPVVGAVSGNAKVGNRSGLLGTWQHIEYVIGFNLDRRMYDVMQCMPTVPGAVGAFRMSALLQVDGIPMDTLAEDTDLTMALERAGWAVTYQESARAWTEVPASLGQLWRQRYRWCYGTLQAMWKHRGAVRERGLGGRLGRRGLPYLLLYQVLLPLLAPAVDVFALVSLFSQPMLGAVAWIGFFALQLVPALVAFWLDRERFRPLWTLVLQPVVYRQLMYLVVIQSVVTACTGARLPWQKLHRTGSAAQDSPLTVSSASGQ</sequence>
<feature type="domain" description="NodB homology" evidence="5">
    <location>
        <begin position="76"/>
        <end position="263"/>
    </location>
</feature>
<keyword evidence="4" id="KW-0472">Membrane</keyword>
<dbReference type="InterPro" id="IPR011330">
    <property type="entry name" value="Glyco_hydro/deAcase_b/a-brl"/>
</dbReference>
<dbReference type="InterPro" id="IPR002509">
    <property type="entry name" value="NODB_dom"/>
</dbReference>
<dbReference type="PANTHER" id="PTHR43630:SF1">
    <property type="entry name" value="POLY-BETA-1,6-N-ACETYL-D-GLUCOSAMINE SYNTHASE"/>
    <property type="match status" value="1"/>
</dbReference>
<comment type="similarity">
    <text evidence="1">Belongs to the glycosyltransferase 2 family.</text>
</comment>
<keyword evidence="4" id="KW-1133">Transmembrane helix</keyword>
<dbReference type="Gene3D" id="3.90.550.10">
    <property type="entry name" value="Spore Coat Polysaccharide Biosynthesis Protein SpsA, Chain A"/>
    <property type="match status" value="1"/>
</dbReference>
<proteinExistence type="inferred from homology"/>
<name>A0ABV5ZZI2_9PSEU</name>
<evidence type="ECO:0000256" key="1">
    <source>
        <dbReference type="ARBA" id="ARBA00006739"/>
    </source>
</evidence>
<keyword evidence="4" id="KW-0812">Transmembrane</keyword>
<keyword evidence="7" id="KW-1185">Reference proteome</keyword>
<reference evidence="6 7" key="1">
    <citation type="submission" date="2024-09" db="EMBL/GenBank/DDBJ databases">
        <authorList>
            <person name="Sun Q."/>
            <person name="Mori K."/>
        </authorList>
    </citation>
    <scope>NUCLEOTIDE SEQUENCE [LARGE SCALE GENOMIC DNA]</scope>
    <source>
        <strain evidence="6 7">TBRC 7907</strain>
    </source>
</reference>
<dbReference type="Pfam" id="PF13641">
    <property type="entry name" value="Glyco_tranf_2_3"/>
    <property type="match status" value="1"/>
</dbReference>
<evidence type="ECO:0000256" key="3">
    <source>
        <dbReference type="ARBA" id="ARBA00022679"/>
    </source>
</evidence>
<dbReference type="Proteomes" id="UP001589693">
    <property type="component" value="Unassembled WGS sequence"/>
</dbReference>
<dbReference type="Gene3D" id="3.20.20.370">
    <property type="entry name" value="Glycoside hydrolase/deacetylase"/>
    <property type="match status" value="1"/>
</dbReference>
<dbReference type="Pfam" id="PF01522">
    <property type="entry name" value="Polysacc_deac_1"/>
    <property type="match status" value="1"/>
</dbReference>
<gene>
    <name evidence="6" type="ORF">ACFFQA_16875</name>
</gene>
<evidence type="ECO:0000313" key="7">
    <source>
        <dbReference type="Proteomes" id="UP001589693"/>
    </source>
</evidence>
<dbReference type="PANTHER" id="PTHR43630">
    <property type="entry name" value="POLY-BETA-1,6-N-ACETYL-D-GLUCOSAMINE SYNTHASE"/>
    <property type="match status" value="1"/>
</dbReference>
<dbReference type="SUPFAM" id="SSF53448">
    <property type="entry name" value="Nucleotide-diphospho-sugar transferases"/>
    <property type="match status" value="1"/>
</dbReference>
<organism evidence="6 7">
    <name type="scientific">Allokutzneria oryzae</name>
    <dbReference type="NCBI Taxonomy" id="1378989"/>
    <lineage>
        <taxon>Bacteria</taxon>
        <taxon>Bacillati</taxon>
        <taxon>Actinomycetota</taxon>
        <taxon>Actinomycetes</taxon>
        <taxon>Pseudonocardiales</taxon>
        <taxon>Pseudonocardiaceae</taxon>
        <taxon>Allokutzneria</taxon>
    </lineage>
</organism>
<feature type="transmembrane region" description="Helical" evidence="4">
    <location>
        <begin position="591"/>
        <end position="615"/>
    </location>
</feature>
<comment type="caution">
    <text evidence="6">The sequence shown here is derived from an EMBL/GenBank/DDBJ whole genome shotgun (WGS) entry which is preliminary data.</text>
</comment>
<keyword evidence="3" id="KW-0808">Transferase</keyword>
<accession>A0ABV5ZZI2</accession>
<evidence type="ECO:0000259" key="5">
    <source>
        <dbReference type="PROSITE" id="PS51677"/>
    </source>
</evidence>
<feature type="transmembrane region" description="Helical" evidence="4">
    <location>
        <begin position="301"/>
        <end position="326"/>
    </location>
</feature>
<feature type="transmembrane region" description="Helical" evidence="4">
    <location>
        <begin position="621"/>
        <end position="641"/>
    </location>
</feature>
<evidence type="ECO:0000313" key="6">
    <source>
        <dbReference type="EMBL" id="MFB9905608.1"/>
    </source>
</evidence>
<dbReference type="EMBL" id="JBHLZU010000014">
    <property type="protein sequence ID" value="MFB9905608.1"/>
    <property type="molecule type" value="Genomic_DNA"/>
</dbReference>
<dbReference type="RefSeq" id="WP_377852911.1">
    <property type="nucleotide sequence ID" value="NZ_JBHLZU010000014.1"/>
</dbReference>
<protein>
    <submittedName>
        <fullName evidence="6">Bifunctional polysaccharide deacetylase/glycosyltransferase family 2 protein</fullName>
    </submittedName>
</protein>
<dbReference type="SUPFAM" id="SSF88713">
    <property type="entry name" value="Glycoside hydrolase/deacetylase"/>
    <property type="match status" value="1"/>
</dbReference>
<dbReference type="PROSITE" id="PS51677">
    <property type="entry name" value="NODB"/>
    <property type="match status" value="1"/>
</dbReference>
<dbReference type="InterPro" id="IPR029044">
    <property type="entry name" value="Nucleotide-diphossugar_trans"/>
</dbReference>
<evidence type="ECO:0000256" key="4">
    <source>
        <dbReference type="SAM" id="Phobius"/>
    </source>
</evidence>